<organism evidence="2 3">
    <name type="scientific">Nannochloropsis gaditana</name>
    <dbReference type="NCBI Taxonomy" id="72520"/>
    <lineage>
        <taxon>Eukaryota</taxon>
        <taxon>Sar</taxon>
        <taxon>Stramenopiles</taxon>
        <taxon>Ochrophyta</taxon>
        <taxon>Eustigmatophyceae</taxon>
        <taxon>Eustigmatales</taxon>
        <taxon>Monodopsidaceae</taxon>
        <taxon>Nannochloropsis</taxon>
    </lineage>
</organism>
<keyword evidence="1" id="KW-0732">Signal</keyword>
<proteinExistence type="predicted"/>
<feature type="signal peptide" evidence="1">
    <location>
        <begin position="1"/>
        <end position="23"/>
    </location>
</feature>
<dbReference type="EMBL" id="AZIL01000835">
    <property type="protein sequence ID" value="EWM25737.1"/>
    <property type="molecule type" value="Genomic_DNA"/>
</dbReference>
<feature type="chain" id="PRO_5004900902" description="Peptidylprolyl isomerase" evidence="1">
    <location>
        <begin position="24"/>
        <end position="176"/>
    </location>
</feature>
<reference evidence="2 3" key="1">
    <citation type="journal article" date="2014" name="Mol. Plant">
        <title>Chromosome Scale Genome Assembly and Transcriptome Profiling of Nannochloropsis gaditana in Nitrogen Depletion.</title>
        <authorList>
            <person name="Corteggiani Carpinelli E."/>
            <person name="Telatin A."/>
            <person name="Vitulo N."/>
            <person name="Forcato C."/>
            <person name="D'Angelo M."/>
            <person name="Schiavon R."/>
            <person name="Vezzi A."/>
            <person name="Giacometti G.M."/>
            <person name="Morosinotto T."/>
            <person name="Valle G."/>
        </authorList>
    </citation>
    <scope>NUCLEOTIDE SEQUENCE [LARGE SCALE GENOMIC DNA]</scope>
    <source>
        <strain evidence="2 3">B-31</strain>
    </source>
</reference>
<evidence type="ECO:0008006" key="4">
    <source>
        <dbReference type="Google" id="ProtNLM"/>
    </source>
</evidence>
<sequence length="176" mass="19117">MPPITLNAGYFALLLALLLPTDAFVSSPVLHGVRKSADCRVWMSSAAVPPATEASPAAAAPTRPRREINILQVIESNGGYMAKVEVKNFKDVTEHTVITSKELYQETCALAGKTPDELPIEDYYRGVFKFIIGKGLPLTRTEGMIDAGVFPINYFSVSQLAIFLDDTVEGVAAELR</sequence>
<accession>W7TI06</accession>
<gene>
    <name evidence="2" type="ORF">Naga_100087g9</name>
</gene>
<dbReference type="OrthoDB" id="5982at2759"/>
<comment type="caution">
    <text evidence="2">The sequence shown here is derived from an EMBL/GenBank/DDBJ whole genome shotgun (WGS) entry which is preliminary data.</text>
</comment>
<protein>
    <recommendedName>
        <fullName evidence="4">Peptidylprolyl isomerase</fullName>
    </recommendedName>
</protein>
<name>W7TI06_9STRA</name>
<evidence type="ECO:0000313" key="2">
    <source>
        <dbReference type="EMBL" id="EWM25737.1"/>
    </source>
</evidence>
<dbReference type="Proteomes" id="UP000019335">
    <property type="component" value="Chromosome 10"/>
</dbReference>
<evidence type="ECO:0000313" key="3">
    <source>
        <dbReference type="Proteomes" id="UP000019335"/>
    </source>
</evidence>
<evidence type="ECO:0000256" key="1">
    <source>
        <dbReference type="SAM" id="SignalP"/>
    </source>
</evidence>
<dbReference type="AlphaFoldDB" id="W7TI06"/>
<keyword evidence="3" id="KW-1185">Reference proteome</keyword>